<dbReference type="PROSITE" id="PS50883">
    <property type="entry name" value="EAL"/>
    <property type="match status" value="1"/>
</dbReference>
<dbReference type="InterPro" id="IPR001633">
    <property type="entry name" value="EAL_dom"/>
</dbReference>
<evidence type="ECO:0000259" key="3">
    <source>
        <dbReference type="PROSITE" id="PS50883"/>
    </source>
</evidence>
<dbReference type="SUPFAM" id="SSF55785">
    <property type="entry name" value="PYP-like sensor domain (PAS domain)"/>
    <property type="match status" value="2"/>
</dbReference>
<reference evidence="5" key="1">
    <citation type="submission" date="2022-03" db="EMBL/GenBank/DDBJ databases">
        <title>Identification of a novel bacterium isolated from mangrove sediments.</title>
        <authorList>
            <person name="Pan X."/>
        </authorList>
    </citation>
    <scope>NUCLEOTIDE SEQUENCE</scope>
    <source>
        <strain evidence="5">B2580</strain>
    </source>
</reference>
<dbReference type="CDD" id="cd01948">
    <property type="entry name" value="EAL"/>
    <property type="match status" value="1"/>
</dbReference>
<dbReference type="InterPro" id="IPR000700">
    <property type="entry name" value="PAS-assoc_C"/>
</dbReference>
<dbReference type="SUPFAM" id="SSF141868">
    <property type="entry name" value="EAL domain-like"/>
    <property type="match status" value="1"/>
</dbReference>
<sequence>MLEKVWRSSLSDFGGNRNYCNSVTKNSPFIYTVPYIQNTGAGFLLERCRFRHSHAQITSRKKGEAVWQCAFARLLAAARSSRRDNRFVGLGEVRMTRGRDHEPVYGLETGAATPVSGRPHTGDEQTGGDEFRAYKEALSNAAIVAKTDLRGRIVDVNRQFCLISEYDPEELIGRPHSVVNSGFHSREFFRNLWAVISAGAIWRGDICNRAKSGRHYWVDTTIVPLREPEGRMSGYLSIRFDVTDRKLAEAELVKELGRREVAEDLLRDIVEAVPSGIVTFGPDGNFQFSNRAFHEFYGSAPKGKGHAPHRGLLSVPIERLPELDDMWPSLRKEDSRRVTKPYIRQLGADQWVQISNRRSTSGNFVSVQTDISGLKRAELQIKYQAEKDALTGLSNRSALLRRLKRYAQSRSGKDRKFALMLVDLDDFKAVNDRHGHDGGDTLLQIVAQRIRSSVRKTDMVARLGGDEFAILLRDVEHQRDVSEVAKGLLESLGQPARLGRRTVVPSGSIGASLFPRDGESPKELLKNADLALYQAKSAGRNRCTVYSSSMRRERQRRERLVEKLREAISSDGLTVALQPQNDVRFGRHHGFEALVRWKSGRRDIPPPELISVAEEAGLICEVGYQVIDKGLAALACLKRDNLQPGTIAFNVSSAQLLQPEFAGRLLELMHRHGVEGVDVEIEVTENVILDRSADGIALSLRELHAAGISVALDDFGTGYASLIHLKRFPIDRLKIDRSFITGMLDGKNDGIIVRTIISLAHSLGFTVVAEGVETPAQYRELSNLGCDFVQGYLLAQPMNEASAREYLAEQQGSWPSLHRDHGSPELPI</sequence>
<gene>
    <name evidence="5" type="ORF">MTR64_01325</name>
</gene>
<dbReference type="InterPro" id="IPR000160">
    <property type="entry name" value="GGDEF_dom"/>
</dbReference>
<dbReference type="InterPro" id="IPR043128">
    <property type="entry name" value="Rev_trsase/Diguanyl_cyclase"/>
</dbReference>
<dbReference type="Gene3D" id="3.20.20.450">
    <property type="entry name" value="EAL domain"/>
    <property type="match status" value="1"/>
</dbReference>
<dbReference type="Pfam" id="PF00563">
    <property type="entry name" value="EAL"/>
    <property type="match status" value="1"/>
</dbReference>
<name>A0ABT0AWZ3_9SPHN</name>
<dbReference type="InterPro" id="IPR013656">
    <property type="entry name" value="PAS_4"/>
</dbReference>
<dbReference type="Gene3D" id="3.30.70.270">
    <property type="match status" value="1"/>
</dbReference>
<evidence type="ECO:0000259" key="4">
    <source>
        <dbReference type="PROSITE" id="PS50887"/>
    </source>
</evidence>
<dbReference type="InterPro" id="IPR029787">
    <property type="entry name" value="Nucleotide_cyclase"/>
</dbReference>
<dbReference type="PANTHER" id="PTHR44757">
    <property type="entry name" value="DIGUANYLATE CYCLASE DGCP"/>
    <property type="match status" value="1"/>
</dbReference>
<dbReference type="Gene3D" id="3.30.450.20">
    <property type="entry name" value="PAS domain"/>
    <property type="match status" value="2"/>
</dbReference>
<dbReference type="SMART" id="SM00052">
    <property type="entry name" value="EAL"/>
    <property type="match status" value="1"/>
</dbReference>
<dbReference type="Pfam" id="PF08448">
    <property type="entry name" value="PAS_4"/>
    <property type="match status" value="1"/>
</dbReference>
<dbReference type="SMART" id="SM00086">
    <property type="entry name" value="PAC"/>
    <property type="match status" value="1"/>
</dbReference>
<dbReference type="CDD" id="cd01949">
    <property type="entry name" value="GGDEF"/>
    <property type="match status" value="1"/>
</dbReference>
<dbReference type="InterPro" id="IPR000014">
    <property type="entry name" value="PAS"/>
</dbReference>
<dbReference type="SUPFAM" id="SSF55073">
    <property type="entry name" value="Nucleotide cyclase"/>
    <property type="match status" value="1"/>
</dbReference>
<feature type="domain" description="PAC" evidence="2">
    <location>
        <begin position="202"/>
        <end position="254"/>
    </location>
</feature>
<dbReference type="PROSITE" id="PS50887">
    <property type="entry name" value="GGDEF"/>
    <property type="match status" value="1"/>
</dbReference>
<dbReference type="SMART" id="SM00091">
    <property type="entry name" value="PAS"/>
    <property type="match status" value="2"/>
</dbReference>
<dbReference type="NCBIfam" id="TIGR00254">
    <property type="entry name" value="GGDEF"/>
    <property type="match status" value="1"/>
</dbReference>
<dbReference type="InterPro" id="IPR001610">
    <property type="entry name" value="PAC"/>
</dbReference>
<feature type="domain" description="EAL" evidence="3">
    <location>
        <begin position="557"/>
        <end position="811"/>
    </location>
</feature>
<dbReference type="EMBL" id="JALHLE010000002">
    <property type="protein sequence ID" value="MCJ2177196.1"/>
    <property type="molecule type" value="Genomic_DNA"/>
</dbReference>
<protein>
    <submittedName>
        <fullName evidence="5">EAL domain-containing protein</fullName>
    </submittedName>
</protein>
<evidence type="ECO:0000259" key="2">
    <source>
        <dbReference type="PROSITE" id="PS50113"/>
    </source>
</evidence>
<dbReference type="CDD" id="cd00130">
    <property type="entry name" value="PAS"/>
    <property type="match status" value="2"/>
</dbReference>
<feature type="domain" description="GGDEF" evidence="4">
    <location>
        <begin position="415"/>
        <end position="548"/>
    </location>
</feature>
<dbReference type="InterPro" id="IPR035965">
    <property type="entry name" value="PAS-like_dom_sf"/>
</dbReference>
<accession>A0ABT0AWZ3</accession>
<comment type="caution">
    <text evidence="5">The sequence shown here is derived from an EMBL/GenBank/DDBJ whole genome shotgun (WGS) entry which is preliminary data.</text>
</comment>
<evidence type="ECO:0000313" key="5">
    <source>
        <dbReference type="EMBL" id="MCJ2177196.1"/>
    </source>
</evidence>
<evidence type="ECO:0000256" key="1">
    <source>
        <dbReference type="SAM" id="MobiDB-lite"/>
    </source>
</evidence>
<organism evidence="5 6">
    <name type="scientific">Novosphingobium album</name>
    <name type="common">ex Hu et al. 2023</name>
    <dbReference type="NCBI Taxonomy" id="2930093"/>
    <lineage>
        <taxon>Bacteria</taxon>
        <taxon>Pseudomonadati</taxon>
        <taxon>Pseudomonadota</taxon>
        <taxon>Alphaproteobacteria</taxon>
        <taxon>Sphingomonadales</taxon>
        <taxon>Sphingomonadaceae</taxon>
        <taxon>Novosphingobium</taxon>
    </lineage>
</organism>
<dbReference type="PROSITE" id="PS50113">
    <property type="entry name" value="PAC"/>
    <property type="match status" value="1"/>
</dbReference>
<dbReference type="Pfam" id="PF00990">
    <property type="entry name" value="GGDEF"/>
    <property type="match status" value="1"/>
</dbReference>
<dbReference type="NCBIfam" id="TIGR00229">
    <property type="entry name" value="sensory_box"/>
    <property type="match status" value="1"/>
</dbReference>
<dbReference type="InterPro" id="IPR035919">
    <property type="entry name" value="EAL_sf"/>
</dbReference>
<dbReference type="Proteomes" id="UP001162880">
    <property type="component" value="Unassembled WGS sequence"/>
</dbReference>
<feature type="region of interest" description="Disordered" evidence="1">
    <location>
        <begin position="104"/>
        <end position="126"/>
    </location>
</feature>
<dbReference type="InterPro" id="IPR052155">
    <property type="entry name" value="Biofilm_reg_signaling"/>
</dbReference>
<proteinExistence type="predicted"/>
<evidence type="ECO:0000313" key="6">
    <source>
        <dbReference type="Proteomes" id="UP001162880"/>
    </source>
</evidence>
<dbReference type="PANTHER" id="PTHR44757:SF2">
    <property type="entry name" value="BIOFILM ARCHITECTURE MAINTENANCE PROTEIN MBAA"/>
    <property type="match status" value="1"/>
</dbReference>
<keyword evidence="6" id="KW-1185">Reference proteome</keyword>
<dbReference type="SMART" id="SM00267">
    <property type="entry name" value="GGDEF"/>
    <property type="match status" value="1"/>
</dbReference>